<comment type="function">
    <text evidence="2">Catalyzes the formation of the alpha-1,6-glucosidic linkages in glycogen by scission of a 1,4-alpha-linked oligosaccharide from growing alpha-1,4-glucan chains and the subsequent attachment of the oligosaccharide to the alpha-1,6 position.</text>
</comment>
<dbReference type="Proteomes" id="UP000317421">
    <property type="component" value="Unassembled WGS sequence"/>
</dbReference>
<dbReference type="Gene3D" id="2.60.40.1180">
    <property type="entry name" value="Golgi alpha-mannosidase II"/>
    <property type="match status" value="1"/>
</dbReference>
<evidence type="ECO:0000313" key="9">
    <source>
        <dbReference type="EMBL" id="TWU00640.1"/>
    </source>
</evidence>
<evidence type="ECO:0000256" key="3">
    <source>
        <dbReference type="ARBA" id="ARBA00009000"/>
    </source>
</evidence>
<gene>
    <name evidence="9" type="primary">glgB_1</name>
    <name evidence="9" type="ORF">Pla108_15920</name>
</gene>
<dbReference type="PIRSF" id="PIRSF000463">
    <property type="entry name" value="GlgB"/>
    <property type="match status" value="1"/>
</dbReference>
<dbReference type="PANTHER" id="PTHR43651:SF11">
    <property type="entry name" value="MALTO-OLIGOSYLTREHALOSE TREHALOHYDROLASE"/>
    <property type="match status" value="1"/>
</dbReference>
<dbReference type="PANTHER" id="PTHR43651">
    <property type="entry name" value="1,4-ALPHA-GLUCAN-BRANCHING ENZYME"/>
    <property type="match status" value="1"/>
</dbReference>
<dbReference type="InterPro" id="IPR006048">
    <property type="entry name" value="A-amylase/branching_C"/>
</dbReference>
<evidence type="ECO:0000256" key="1">
    <source>
        <dbReference type="ARBA" id="ARBA00000826"/>
    </source>
</evidence>
<dbReference type="EC" id="2.4.1.18" evidence="4"/>
<keyword evidence="10" id="KW-1185">Reference proteome</keyword>
<dbReference type="InterPro" id="IPR037439">
    <property type="entry name" value="Branching_enzy"/>
</dbReference>
<evidence type="ECO:0000256" key="6">
    <source>
        <dbReference type="ARBA" id="ARBA00023277"/>
    </source>
</evidence>
<comment type="similarity">
    <text evidence="3">Belongs to the glycosyl hydrolase 13 family. GlgB subfamily.</text>
</comment>
<evidence type="ECO:0000259" key="8">
    <source>
        <dbReference type="SMART" id="SM00642"/>
    </source>
</evidence>
<feature type="active site" description="Nucleophile" evidence="7">
    <location>
        <position position="290"/>
    </location>
</feature>
<dbReference type="Pfam" id="PF02922">
    <property type="entry name" value="CBM_48"/>
    <property type="match status" value="1"/>
</dbReference>
<dbReference type="InterPro" id="IPR004193">
    <property type="entry name" value="Glyco_hydro_13_N"/>
</dbReference>
<dbReference type="GO" id="GO:0005978">
    <property type="term" value="P:glycogen biosynthetic process"/>
    <property type="evidence" value="ECO:0007669"/>
    <property type="project" value="InterPro"/>
</dbReference>
<dbReference type="GO" id="GO:0043169">
    <property type="term" value="F:cation binding"/>
    <property type="evidence" value="ECO:0007669"/>
    <property type="project" value="InterPro"/>
</dbReference>
<feature type="domain" description="Glycosyl hydrolase family 13 catalytic" evidence="8">
    <location>
        <begin position="130"/>
        <end position="486"/>
    </location>
</feature>
<dbReference type="SUPFAM" id="SSF51011">
    <property type="entry name" value="Glycosyl hydrolase domain"/>
    <property type="match status" value="1"/>
</dbReference>
<keyword evidence="6" id="KW-0119">Carbohydrate metabolism</keyword>
<evidence type="ECO:0000313" key="10">
    <source>
        <dbReference type="Proteomes" id="UP000317421"/>
    </source>
</evidence>
<dbReference type="InterPro" id="IPR014756">
    <property type="entry name" value="Ig_E-set"/>
</dbReference>
<dbReference type="SUPFAM" id="SSF51445">
    <property type="entry name" value="(Trans)glycosidases"/>
    <property type="match status" value="1"/>
</dbReference>
<dbReference type="Gene3D" id="3.20.20.80">
    <property type="entry name" value="Glycosidases"/>
    <property type="match status" value="1"/>
</dbReference>
<name>A0A5C6ALW6_9BACT</name>
<accession>A0A5C6ALW6</accession>
<evidence type="ECO:0000256" key="4">
    <source>
        <dbReference type="ARBA" id="ARBA00012541"/>
    </source>
</evidence>
<dbReference type="OrthoDB" id="226102at2"/>
<dbReference type="Gene3D" id="2.60.40.10">
    <property type="entry name" value="Immunoglobulins"/>
    <property type="match status" value="1"/>
</dbReference>
<proteinExistence type="inferred from homology"/>
<dbReference type="InterPro" id="IPR013780">
    <property type="entry name" value="Glyco_hydro_b"/>
</dbReference>
<comment type="caution">
    <text evidence="9">The sequence shown here is derived from an EMBL/GenBank/DDBJ whole genome shotgun (WGS) entry which is preliminary data.</text>
</comment>
<protein>
    <recommendedName>
        <fullName evidence="4">1,4-alpha-glucan branching enzyme</fullName>
        <ecNumber evidence="4">2.4.1.18</ecNumber>
    </recommendedName>
</protein>
<dbReference type="CDD" id="cd11325">
    <property type="entry name" value="AmyAc_GTHase"/>
    <property type="match status" value="1"/>
</dbReference>
<sequence>MAPAVLQKPAVDISTQPLGATIVDGGVVFRVWAPHAEKVAVVGDFNRWAETASPLAASKGGVWEAFIENATAGQEYKFAIWNGGQKLERIDPYAREVTNSVGNAVIHNPDFDWEGDDFEPSDRNRLIVYEMHVGTFNRKDGEGVGSFANTIEKLDYLQWLGVNALEIMPCAEFAGDLSWGYNPAHLFAVESAYGGPDALKQLVKEAHRRGIAVLMDVVYNHLGPSDLSLWQFDGWSENGKGGIYFYNDQRSSTPWGDTRPDYGRGEVRQYLFDNAMMWLEDYHMDGLRYDMTLYMRSIDGDESNAIPEGWSMAQWINREIHSRYPHKITIAEDLRNNDAITKPEKWGGANFSAQWDAEFVHPIRAALTAVKDEWRSMEAVRDAMTHRYNYDAFERVVYTESHDEVANGKARVPSEVDPKNPSSWPARKRSLLGMSLALTCPGVPMLFQGQEFLRTGWFDDSRPIDWRRIDEEQGVVHAVRDLARLRLDRDGFTSGLTGQRIEVCHVNNQDKVIVFRRWTDGGPADDTVCVANFSAKAFEGYRFGIVRGGEWKLRFNSDAPFYDNPGEEIPERTAFPDSFATDATPYDGFQQSGAVNLPPYSLLVYSQDAV</sequence>
<keyword evidence="5 9" id="KW-0808">Transferase</keyword>
<dbReference type="EMBL" id="SJPR01000001">
    <property type="protein sequence ID" value="TWU00640.1"/>
    <property type="molecule type" value="Genomic_DNA"/>
</dbReference>
<keyword evidence="9" id="KW-0328">Glycosyltransferase</keyword>
<dbReference type="CDD" id="cd02855">
    <property type="entry name" value="E_set_GBE_prok_N"/>
    <property type="match status" value="1"/>
</dbReference>
<dbReference type="RefSeq" id="WP_146444289.1">
    <property type="nucleotide sequence ID" value="NZ_SJPR01000001.1"/>
</dbReference>
<evidence type="ECO:0000256" key="7">
    <source>
        <dbReference type="PIRSR" id="PIRSR000463-1"/>
    </source>
</evidence>
<feature type="active site" description="Proton donor" evidence="7">
    <location>
        <position position="332"/>
    </location>
</feature>
<dbReference type="GO" id="GO:0003844">
    <property type="term" value="F:1,4-alpha-glucan branching enzyme activity"/>
    <property type="evidence" value="ECO:0007669"/>
    <property type="project" value="UniProtKB-EC"/>
</dbReference>
<comment type="catalytic activity">
    <reaction evidence="1">
        <text>Transfers a segment of a (1-&gt;4)-alpha-D-glucan chain to a primary hydroxy group in a similar glucan chain.</text>
        <dbReference type="EC" id="2.4.1.18"/>
    </reaction>
</comment>
<dbReference type="AlphaFoldDB" id="A0A5C6ALW6"/>
<dbReference type="Pfam" id="PF02806">
    <property type="entry name" value="Alpha-amylase_C"/>
    <property type="match status" value="1"/>
</dbReference>
<organism evidence="9 10">
    <name type="scientific">Botrimarina colliarenosi</name>
    <dbReference type="NCBI Taxonomy" id="2528001"/>
    <lineage>
        <taxon>Bacteria</taxon>
        <taxon>Pseudomonadati</taxon>
        <taxon>Planctomycetota</taxon>
        <taxon>Planctomycetia</taxon>
        <taxon>Pirellulales</taxon>
        <taxon>Lacipirellulaceae</taxon>
        <taxon>Botrimarina</taxon>
    </lineage>
</organism>
<dbReference type="GO" id="GO:0004553">
    <property type="term" value="F:hydrolase activity, hydrolyzing O-glycosyl compounds"/>
    <property type="evidence" value="ECO:0007669"/>
    <property type="project" value="InterPro"/>
</dbReference>
<dbReference type="InterPro" id="IPR017853">
    <property type="entry name" value="GH"/>
</dbReference>
<dbReference type="SMART" id="SM00642">
    <property type="entry name" value="Aamy"/>
    <property type="match status" value="1"/>
</dbReference>
<reference evidence="9 10" key="1">
    <citation type="submission" date="2019-02" db="EMBL/GenBank/DDBJ databases">
        <title>Deep-cultivation of Planctomycetes and their phenomic and genomic characterization uncovers novel biology.</title>
        <authorList>
            <person name="Wiegand S."/>
            <person name="Jogler M."/>
            <person name="Boedeker C."/>
            <person name="Pinto D."/>
            <person name="Vollmers J."/>
            <person name="Rivas-Marin E."/>
            <person name="Kohn T."/>
            <person name="Peeters S.H."/>
            <person name="Heuer A."/>
            <person name="Rast P."/>
            <person name="Oberbeckmann S."/>
            <person name="Bunk B."/>
            <person name="Jeske O."/>
            <person name="Meyerdierks A."/>
            <person name="Storesund J.E."/>
            <person name="Kallscheuer N."/>
            <person name="Luecker S."/>
            <person name="Lage O.M."/>
            <person name="Pohl T."/>
            <person name="Merkel B.J."/>
            <person name="Hornburger P."/>
            <person name="Mueller R.-W."/>
            <person name="Bruemmer F."/>
            <person name="Labrenz M."/>
            <person name="Spormann A.M."/>
            <person name="Op Den Camp H."/>
            <person name="Overmann J."/>
            <person name="Amann R."/>
            <person name="Jetten M.S.M."/>
            <person name="Mascher T."/>
            <person name="Medema M.H."/>
            <person name="Devos D.P."/>
            <person name="Kaster A.-K."/>
            <person name="Ovreas L."/>
            <person name="Rohde M."/>
            <person name="Galperin M.Y."/>
            <person name="Jogler C."/>
        </authorList>
    </citation>
    <scope>NUCLEOTIDE SEQUENCE [LARGE SCALE GENOMIC DNA]</scope>
    <source>
        <strain evidence="9 10">Pla108</strain>
    </source>
</reference>
<dbReference type="InterPro" id="IPR006047">
    <property type="entry name" value="GH13_cat_dom"/>
</dbReference>
<dbReference type="SUPFAM" id="SSF81296">
    <property type="entry name" value="E set domains"/>
    <property type="match status" value="1"/>
</dbReference>
<dbReference type="Pfam" id="PF00128">
    <property type="entry name" value="Alpha-amylase"/>
    <property type="match status" value="2"/>
</dbReference>
<dbReference type="InterPro" id="IPR044143">
    <property type="entry name" value="GlgB_N_E_set_prok"/>
</dbReference>
<evidence type="ECO:0000256" key="5">
    <source>
        <dbReference type="ARBA" id="ARBA00022679"/>
    </source>
</evidence>
<dbReference type="InterPro" id="IPR013783">
    <property type="entry name" value="Ig-like_fold"/>
</dbReference>
<evidence type="ECO:0000256" key="2">
    <source>
        <dbReference type="ARBA" id="ARBA00002953"/>
    </source>
</evidence>